<evidence type="ECO:0008006" key="3">
    <source>
        <dbReference type="Google" id="ProtNLM"/>
    </source>
</evidence>
<dbReference type="RefSeq" id="WP_194536832.1">
    <property type="nucleotide sequence ID" value="NZ_JACEFB010000002.1"/>
</dbReference>
<gene>
    <name evidence="1" type="ORF">H0921_04415</name>
</gene>
<accession>A0A7V8VCC5</accession>
<dbReference type="AlphaFoldDB" id="A0A7V8VCC5"/>
<keyword evidence="2" id="KW-1185">Reference proteome</keyword>
<sequence length="322" mass="37107">MKHSAHCQSRRSLRGARSLVLLAVGCGLAAGCADWLALPSRTPPITQPLIRSVGQGDELGMPAPAPTLPGRFATRRGNYVFYHDVPWPSSDTLLNDVETLPDELREALELPLGQTCLIQVFLFESQERYERYIKARYPHLPTRRAYFLQEPRPGGRDDLKVLTWMGEHLYTDLRHELTHAWLHSVLKEVPLWLDEGLASCFEWPASQRGIHPQHLEHLRRQGVHSDLSRLERLERVEEMEKPEYREAWAWTHFLLYGPPPARQVLREYMQHLRNTSRPGPLWPRLQQHFADPQAALQLHVESLEWPVRWGSRPVTSATPPAP</sequence>
<evidence type="ECO:0000313" key="2">
    <source>
        <dbReference type="Proteomes" id="UP000542342"/>
    </source>
</evidence>
<proteinExistence type="predicted"/>
<protein>
    <recommendedName>
        <fullName evidence="3">DUF1570 domain-containing protein</fullName>
    </recommendedName>
</protein>
<dbReference type="PROSITE" id="PS51257">
    <property type="entry name" value="PROKAR_LIPOPROTEIN"/>
    <property type="match status" value="1"/>
</dbReference>
<reference evidence="1 2" key="1">
    <citation type="submission" date="2020-07" db="EMBL/GenBank/DDBJ databases">
        <title>Thermogemmata thermophila gen. nov., sp. nov., a novel moderate thermophilic planctomycete from a Kamchatka hot spring.</title>
        <authorList>
            <person name="Elcheninov A.G."/>
            <person name="Podosokorskaya O.A."/>
            <person name="Kovaleva O.L."/>
            <person name="Novikov A."/>
            <person name="Bonch-Osmolovskaya E.A."/>
            <person name="Toshchakov S.V."/>
            <person name="Kublanov I.V."/>
        </authorList>
    </citation>
    <scope>NUCLEOTIDE SEQUENCE [LARGE SCALE GENOMIC DNA]</scope>
    <source>
        <strain evidence="1 2">2918</strain>
    </source>
</reference>
<evidence type="ECO:0000313" key="1">
    <source>
        <dbReference type="EMBL" id="MBA2225405.1"/>
    </source>
</evidence>
<name>A0A7V8VCC5_9BACT</name>
<dbReference type="EMBL" id="JACEFB010000002">
    <property type="protein sequence ID" value="MBA2225405.1"/>
    <property type="molecule type" value="Genomic_DNA"/>
</dbReference>
<organism evidence="1 2">
    <name type="scientific">Thermogemmata fonticola</name>
    <dbReference type="NCBI Taxonomy" id="2755323"/>
    <lineage>
        <taxon>Bacteria</taxon>
        <taxon>Pseudomonadati</taxon>
        <taxon>Planctomycetota</taxon>
        <taxon>Planctomycetia</taxon>
        <taxon>Gemmatales</taxon>
        <taxon>Gemmataceae</taxon>
        <taxon>Thermogemmata</taxon>
    </lineage>
</organism>
<comment type="caution">
    <text evidence="1">The sequence shown here is derived from an EMBL/GenBank/DDBJ whole genome shotgun (WGS) entry which is preliminary data.</text>
</comment>
<dbReference type="Proteomes" id="UP000542342">
    <property type="component" value="Unassembled WGS sequence"/>
</dbReference>